<gene>
    <name evidence="4" type="ORF">LENED_010768</name>
</gene>
<dbReference type="InterPro" id="IPR057670">
    <property type="entry name" value="SH3_retrovirus"/>
</dbReference>
<proteinExistence type="predicted"/>
<organism evidence="4 5">
    <name type="scientific">Lentinula edodes</name>
    <name type="common">Shiitake mushroom</name>
    <name type="synonym">Lentinus edodes</name>
    <dbReference type="NCBI Taxonomy" id="5353"/>
    <lineage>
        <taxon>Eukaryota</taxon>
        <taxon>Fungi</taxon>
        <taxon>Dikarya</taxon>
        <taxon>Basidiomycota</taxon>
        <taxon>Agaricomycotina</taxon>
        <taxon>Agaricomycetes</taxon>
        <taxon>Agaricomycetidae</taxon>
        <taxon>Agaricales</taxon>
        <taxon>Marasmiineae</taxon>
        <taxon>Omphalotaceae</taxon>
        <taxon>Lentinula</taxon>
    </lineage>
</organism>
<dbReference type="EMBL" id="BDGU01000692">
    <property type="protein sequence ID" value="GAW08691.1"/>
    <property type="molecule type" value="Genomic_DNA"/>
</dbReference>
<dbReference type="GO" id="GO:0003723">
    <property type="term" value="F:RNA binding"/>
    <property type="evidence" value="ECO:0007669"/>
    <property type="project" value="UniProtKB-KW"/>
</dbReference>
<dbReference type="Gene3D" id="3.30.420.10">
    <property type="entry name" value="Ribonuclease H-like superfamily/Ribonuclease H"/>
    <property type="match status" value="1"/>
</dbReference>
<dbReference type="STRING" id="5353.A0A1Q3END1"/>
<reference evidence="4 5" key="1">
    <citation type="submission" date="2016-08" db="EMBL/GenBank/DDBJ databases">
        <authorList>
            <consortium name="Lentinula edodes genome sequencing consortium"/>
            <person name="Sakamoto Y."/>
            <person name="Nakade K."/>
            <person name="Sato S."/>
            <person name="Yoshida Y."/>
            <person name="Miyazaki K."/>
            <person name="Natsume S."/>
            <person name="Konno N."/>
        </authorList>
    </citation>
    <scope>NUCLEOTIDE SEQUENCE [LARGE SCALE GENOMIC DNA]</scope>
    <source>
        <strain evidence="4 5">NBRC 111202</strain>
    </source>
</reference>
<evidence type="ECO:0000313" key="4">
    <source>
        <dbReference type="EMBL" id="GAW08691.1"/>
    </source>
</evidence>
<evidence type="ECO:0000256" key="1">
    <source>
        <dbReference type="ARBA" id="ARBA00022884"/>
    </source>
</evidence>
<dbReference type="SUPFAM" id="SSF53098">
    <property type="entry name" value="Ribonuclease H-like"/>
    <property type="match status" value="1"/>
</dbReference>
<feature type="domain" description="Integrase catalytic" evidence="3">
    <location>
        <begin position="1"/>
        <end position="141"/>
    </location>
</feature>
<protein>
    <submittedName>
        <fullName evidence="4">Gag-Pol polyprotein</fullName>
    </submittedName>
</protein>
<evidence type="ECO:0000313" key="5">
    <source>
        <dbReference type="Proteomes" id="UP000188533"/>
    </source>
</evidence>
<dbReference type="GO" id="GO:0015074">
    <property type="term" value="P:DNA integration"/>
    <property type="evidence" value="ECO:0007669"/>
    <property type="project" value="InterPro"/>
</dbReference>
<dbReference type="PANTHER" id="PTHR11439">
    <property type="entry name" value="GAG-POL-RELATED RETROTRANSPOSON"/>
    <property type="match status" value="1"/>
</dbReference>
<dbReference type="Pfam" id="PF25597">
    <property type="entry name" value="SH3_retrovirus"/>
    <property type="match status" value="1"/>
</dbReference>
<evidence type="ECO:0000256" key="2">
    <source>
        <dbReference type="SAM" id="MobiDB-lite"/>
    </source>
</evidence>
<keyword evidence="1" id="KW-0694">RNA-binding</keyword>
<reference evidence="4 5" key="2">
    <citation type="submission" date="2017-02" db="EMBL/GenBank/DDBJ databases">
        <title>A genome survey and senescence transcriptome analysis in Lentinula edodes.</title>
        <authorList>
            <person name="Sakamoto Y."/>
            <person name="Nakade K."/>
            <person name="Sato S."/>
            <person name="Yoshida Y."/>
            <person name="Miyazaki K."/>
            <person name="Natsume S."/>
            <person name="Konno N."/>
        </authorList>
    </citation>
    <scope>NUCLEOTIDE SEQUENCE [LARGE SCALE GENOMIC DNA]</scope>
    <source>
        <strain evidence="4 5">NBRC 111202</strain>
    </source>
</reference>
<dbReference type="InterPro" id="IPR001584">
    <property type="entry name" value="Integrase_cat-core"/>
</dbReference>
<dbReference type="AlphaFoldDB" id="A0A1Q3END1"/>
<feature type="region of interest" description="Disordered" evidence="2">
    <location>
        <begin position="199"/>
        <end position="250"/>
    </location>
</feature>
<name>A0A1Q3END1_LENED</name>
<dbReference type="CDD" id="cd09272">
    <property type="entry name" value="RNase_HI_RT_Ty1"/>
    <property type="match status" value="1"/>
</dbReference>
<dbReference type="PANTHER" id="PTHR11439:SF467">
    <property type="entry name" value="INTEGRASE CATALYTIC DOMAIN-CONTAINING PROTEIN"/>
    <property type="match status" value="1"/>
</dbReference>
<accession>A0A1Q3END1</accession>
<dbReference type="InterPro" id="IPR012337">
    <property type="entry name" value="RNaseH-like_sf"/>
</dbReference>
<dbReference type="PROSITE" id="PS50994">
    <property type="entry name" value="INTEGRASE"/>
    <property type="match status" value="1"/>
</dbReference>
<dbReference type="Proteomes" id="UP000188533">
    <property type="component" value="Unassembled WGS sequence"/>
</dbReference>
<dbReference type="GO" id="GO:0005634">
    <property type="term" value="C:nucleus"/>
    <property type="evidence" value="ECO:0007669"/>
    <property type="project" value="UniProtKB-ARBA"/>
</dbReference>
<dbReference type="Pfam" id="PF07727">
    <property type="entry name" value="RVT_2"/>
    <property type="match status" value="1"/>
</dbReference>
<keyword evidence="5" id="KW-1185">Reference proteome</keyword>
<dbReference type="InterPro" id="IPR013103">
    <property type="entry name" value="RVT_2"/>
</dbReference>
<dbReference type="InterPro" id="IPR036397">
    <property type="entry name" value="RNaseH_sf"/>
</dbReference>
<comment type="caution">
    <text evidence="4">The sequence shown here is derived from an EMBL/GenBank/DDBJ whole genome shotgun (WGS) entry which is preliminary data.</text>
</comment>
<sequence length="833" mass="93687">MLYTDGKSLFRVPHFLNNKRKETRVKALHEYRVMAETQTGKKLKRIRIDGGGELNNREVDKYCAQNGIIIEKVPHDSSAGNGVAKWAFRTVIKGTRTLLEDAKLPYSFWGEAASTFIYIDNFVPSARFPDIVPVEAWIMKRQDVAHLRPFGCKCWATLPRRRTDGKLGRQAVKGQLLGYMGRRGYRVWIPETKRIEESHDVTFEEGINTNDPDNPAERDLPPTTTTADEPPVANRPQQTPVPPEPTWRSERGHVALRRYLESAEYEGREDEVRSRGEQWSTEQPIDGTFALVMQSPFSFAATSGELWVPQSFKQAMKRPDLWLPPMEKEYQTLLAKQCWELVPLPPDANLTGGRWTYTIKFDAEGNLLKRKARYVAQGYTQIQGQDYNKAYGGVACMESVRLVLAIVATLKLSIFQVDFTAAFLNSPITHDVYMKQPKGFVKPGSEHLICKLKKSIYGTMQGSHDWQETLAAGYIADGYTASRADPCIRYQRVDNEYTITSTYGDDVCGGSSTETGRNKAVADLGRRWEVHEVKSEVLLGMTIQQDLETKSINLSQKTYFLRMLTTFNLKNVRHQYTPLPPGVKLSDSPSPLPDAGLLFMKDKPYCSIVGCIMWGQVCTRPDLAFAAGLLARYQLNPGRQHWECIEWVAGYILRTINYSITCRAPGTLNPPLGAGLKTYAYVDSDHAGCQDTYRSTLGYVFFMAGAPVSWSSKRQAMVALSTTESEYIGLSRATQQAVWLASFMAEVDLAQDGPTNLLGDNFGSVCLTKNSKRHALVKHIEMRHHYVREKVSSGEITIQHIRSGDNVADIFTKPLSGVIHSKLVSQLGLDRTE</sequence>
<evidence type="ECO:0000259" key="3">
    <source>
        <dbReference type="PROSITE" id="PS50994"/>
    </source>
</evidence>